<evidence type="ECO:0000313" key="1">
    <source>
        <dbReference type="EMBL" id="MDM5132911.1"/>
    </source>
</evidence>
<name>A0ABT7QG18_9GAMM</name>
<dbReference type="PROSITE" id="PS51257">
    <property type="entry name" value="PROKAR_LIPOPROTEIN"/>
    <property type="match status" value="1"/>
</dbReference>
<dbReference type="Proteomes" id="UP001168109">
    <property type="component" value="Unassembled WGS sequence"/>
</dbReference>
<sequence length="204" mass="22185">MSRPDFGTIGSTVSACEGVVQYLKPYLEAAGPGADRVIDRVQTVERHIGRFNEPADITRWMSGKEGGIRIAAMRVVSMRREGNLIGTIEFSAFVFCAEQFGYAKDQRAEVIAGRLATALMLTGGWRGTGASKAPEGVRMDNLYTTGIDELGLAIWSVTWRQDWPLDNPIDPATLDDFLRFNFKAELAAGAPVCEATIELPGPTA</sequence>
<evidence type="ECO:0008006" key="3">
    <source>
        <dbReference type="Google" id="ProtNLM"/>
    </source>
</evidence>
<accession>A0ABT7QG18</accession>
<keyword evidence="2" id="KW-1185">Reference proteome</keyword>
<reference evidence="1" key="1">
    <citation type="submission" date="2024-05" db="EMBL/GenBank/DDBJ databases">
        <title>WGS of Aeromonas isolates.</title>
        <authorList>
            <person name="Lee H."/>
        </authorList>
    </citation>
    <scope>NUCLEOTIDE SEQUENCE</scope>
    <source>
        <strain evidence="1">LP308</strain>
    </source>
</reference>
<evidence type="ECO:0000313" key="2">
    <source>
        <dbReference type="Proteomes" id="UP001168109"/>
    </source>
</evidence>
<comment type="caution">
    <text evidence="1">The sequence shown here is derived from an EMBL/GenBank/DDBJ whole genome shotgun (WGS) entry which is preliminary data.</text>
</comment>
<protein>
    <recommendedName>
        <fullName evidence="3">Phage protein</fullName>
    </recommendedName>
</protein>
<dbReference type="RefSeq" id="WP_290042533.1">
    <property type="nucleotide sequence ID" value="NZ_JAOPLU010000007.1"/>
</dbReference>
<proteinExistence type="predicted"/>
<dbReference type="EMBL" id="JAOPLU010000007">
    <property type="protein sequence ID" value="MDM5132911.1"/>
    <property type="molecule type" value="Genomic_DNA"/>
</dbReference>
<gene>
    <name evidence="1" type="ORF">OB962_18225</name>
</gene>
<organism evidence="1 2">
    <name type="scientific">Aeromonas piscicola</name>
    <dbReference type="NCBI Taxonomy" id="600645"/>
    <lineage>
        <taxon>Bacteria</taxon>
        <taxon>Pseudomonadati</taxon>
        <taxon>Pseudomonadota</taxon>
        <taxon>Gammaproteobacteria</taxon>
        <taxon>Aeromonadales</taxon>
        <taxon>Aeromonadaceae</taxon>
        <taxon>Aeromonas</taxon>
    </lineage>
</organism>